<feature type="domain" description="Death" evidence="2">
    <location>
        <begin position="650"/>
        <end position="718"/>
    </location>
</feature>
<gene>
    <name evidence="3" type="ORF">LOTGIDRAFT_160409</name>
</gene>
<organism evidence="3 4">
    <name type="scientific">Lottia gigantea</name>
    <name type="common">Giant owl limpet</name>
    <dbReference type="NCBI Taxonomy" id="225164"/>
    <lineage>
        <taxon>Eukaryota</taxon>
        <taxon>Metazoa</taxon>
        <taxon>Spiralia</taxon>
        <taxon>Lophotrochozoa</taxon>
        <taxon>Mollusca</taxon>
        <taxon>Gastropoda</taxon>
        <taxon>Patellogastropoda</taxon>
        <taxon>Lottioidea</taxon>
        <taxon>Lottiidae</taxon>
        <taxon>Lottia</taxon>
    </lineage>
</organism>
<keyword evidence="4" id="KW-1185">Reference proteome</keyword>
<name>V4C1D9_LOTGI</name>
<dbReference type="GeneID" id="20238385"/>
<dbReference type="RefSeq" id="XP_009053806.1">
    <property type="nucleotide sequence ID" value="XM_009055558.1"/>
</dbReference>
<feature type="compositionally biased region" description="Polar residues" evidence="1">
    <location>
        <begin position="496"/>
        <end position="505"/>
    </location>
</feature>
<feature type="region of interest" description="Disordered" evidence="1">
    <location>
        <begin position="496"/>
        <end position="550"/>
    </location>
</feature>
<dbReference type="InterPro" id="IPR000488">
    <property type="entry name" value="Death_dom"/>
</dbReference>
<dbReference type="SUPFAM" id="SSF47986">
    <property type="entry name" value="DEATH domain"/>
    <property type="match status" value="1"/>
</dbReference>
<evidence type="ECO:0000313" key="3">
    <source>
        <dbReference type="EMBL" id="ESO95289.1"/>
    </source>
</evidence>
<dbReference type="PROSITE" id="PS50017">
    <property type="entry name" value="DEATH_DOMAIN"/>
    <property type="match status" value="1"/>
</dbReference>
<dbReference type="CDD" id="cd01670">
    <property type="entry name" value="Death"/>
    <property type="match status" value="1"/>
</dbReference>
<feature type="compositionally biased region" description="Polar residues" evidence="1">
    <location>
        <begin position="568"/>
        <end position="584"/>
    </location>
</feature>
<dbReference type="OrthoDB" id="6063122at2759"/>
<feature type="region of interest" description="Disordered" evidence="1">
    <location>
        <begin position="568"/>
        <end position="589"/>
    </location>
</feature>
<evidence type="ECO:0000259" key="2">
    <source>
        <dbReference type="PROSITE" id="PS50017"/>
    </source>
</evidence>
<dbReference type="CTD" id="20238385"/>
<dbReference type="HOGENOM" id="CLU_379605_0_0_1"/>
<dbReference type="AlphaFoldDB" id="V4C1D9"/>
<dbReference type="InterPro" id="IPR011029">
    <property type="entry name" value="DEATH-like_dom_sf"/>
</dbReference>
<accession>V4C1D9</accession>
<sequence>MERPFIVKNVRDKVRHTLDILSDSDQDEDNISDDASMYSVSYPSDDFEESSDDNISQIEESKIFKELKLHSEIAVIVLEEDAQRYQSNDITFVRWTAEDRKMNQIPLTEDDFEITDIYRTTGLFTATEVSVEVKVNLPKTHISHHAIFEYFLLVETDNRWLTLPSTLTTSNGTSLTKLPDYMEISSICAIARRISEKVTVTEEGFEFVSELDTRLKLDFPKGAVDHNTDIEIQILPIDQERVRELKEYNPKLFNTILNMSDVVSVKYEHTKDFNKNVKIQLPMSSTIPNEDDFQPLFIRWNGTQPEILNDILSEVEPDVYSTAVSHFSDAAVVIANRHTRIEDTLYAVEIISGKSEACNILTFYTFGILGRQPSLWVELVLSKNKDEIRKKREAEGLTELPYSYSPDMQIKNQERVHVALKLNIEFPPGLCKSTFYLKFDKFCQSNHFIFPIVQKSRMCSPHYVAIEYEFSKSKEIHPVHFDPVTMKKNLLVPTKNQAQESLTQPSDDRKQTQRQNTGFGIERKGPRIAWSDQSSKNTTRTNQGQIHSHTNLLHRQTTKLSGNISLPSAQLARSSQSPQNTRGLNQGKIKCSESSQLNREMTRQPSYFLKPPLKLSLPSDQTETKSFEDPMFSEKSMMMLAKTYGNATGKELAICLGFSHADITIISDKTNGFDANFVVLVKWLQKTKSHRQERYGLLKRAFQSIDRGDLVELTERVRLENRGFTNTDKP</sequence>
<evidence type="ECO:0000313" key="4">
    <source>
        <dbReference type="Proteomes" id="UP000030746"/>
    </source>
</evidence>
<evidence type="ECO:0000256" key="1">
    <source>
        <dbReference type="SAM" id="MobiDB-lite"/>
    </source>
</evidence>
<dbReference type="KEGG" id="lgi:LOTGIDRAFT_160409"/>
<dbReference type="Gene3D" id="1.10.533.10">
    <property type="entry name" value="Death Domain, Fas"/>
    <property type="match status" value="1"/>
</dbReference>
<dbReference type="OMA" id="KVIRIHR"/>
<protein>
    <recommendedName>
        <fullName evidence="2">Death domain-containing protein</fullName>
    </recommendedName>
</protein>
<dbReference type="Proteomes" id="UP000030746">
    <property type="component" value="Unassembled WGS sequence"/>
</dbReference>
<dbReference type="EMBL" id="KB201656">
    <property type="protein sequence ID" value="ESO95289.1"/>
    <property type="molecule type" value="Genomic_DNA"/>
</dbReference>
<dbReference type="GO" id="GO:0007165">
    <property type="term" value="P:signal transduction"/>
    <property type="evidence" value="ECO:0007669"/>
    <property type="project" value="InterPro"/>
</dbReference>
<feature type="compositionally biased region" description="Polar residues" evidence="1">
    <location>
        <begin position="531"/>
        <end position="550"/>
    </location>
</feature>
<proteinExistence type="predicted"/>
<dbReference type="Gene3D" id="2.60.220.30">
    <property type="match status" value="1"/>
</dbReference>
<reference evidence="3 4" key="1">
    <citation type="journal article" date="2013" name="Nature">
        <title>Insights into bilaterian evolution from three spiralian genomes.</title>
        <authorList>
            <person name="Simakov O."/>
            <person name="Marletaz F."/>
            <person name="Cho S.J."/>
            <person name="Edsinger-Gonzales E."/>
            <person name="Havlak P."/>
            <person name="Hellsten U."/>
            <person name="Kuo D.H."/>
            <person name="Larsson T."/>
            <person name="Lv J."/>
            <person name="Arendt D."/>
            <person name="Savage R."/>
            <person name="Osoegawa K."/>
            <person name="de Jong P."/>
            <person name="Grimwood J."/>
            <person name="Chapman J.A."/>
            <person name="Shapiro H."/>
            <person name="Aerts A."/>
            <person name="Otillar R.P."/>
            <person name="Terry A.Y."/>
            <person name="Boore J.L."/>
            <person name="Grigoriev I.V."/>
            <person name="Lindberg D.R."/>
            <person name="Seaver E.C."/>
            <person name="Weisblat D.A."/>
            <person name="Putnam N.H."/>
            <person name="Rokhsar D.S."/>
        </authorList>
    </citation>
    <scope>NUCLEOTIDE SEQUENCE [LARGE SCALE GENOMIC DNA]</scope>
</reference>